<dbReference type="Proteomes" id="UP000321287">
    <property type="component" value="Unassembled WGS sequence"/>
</dbReference>
<dbReference type="RefSeq" id="WP_062164682.1">
    <property type="nucleotide sequence ID" value="NZ_AP014690.1"/>
</dbReference>
<dbReference type="PANTHER" id="PTHR35861:SF2">
    <property type="entry name" value="FELS-2 PROPHAGE PROTEIN"/>
    <property type="match status" value="1"/>
</dbReference>
<gene>
    <name evidence="1" type="ORF">ABO01nite_23440</name>
</gene>
<evidence type="ECO:0000313" key="1">
    <source>
        <dbReference type="EMBL" id="GEL54337.1"/>
    </source>
</evidence>
<sequence length="508" mass="51090">MSRIYQSGQLNTTALTVPDLYVSIVQPQTLLNGVTSGRVGIVGTASWGPVNTPVIIGGMGDYLVAFGPKQAAATDMGLAVNIASLQGASDFRCVRVTDGTDTAATGTLTGLLNLTARYTGTSGNALSMTVQKTATQYQITLSAPFAQTAEVYSVAIQSSVLASMQAIVSAVNAASKLGILTVVASPGTEPTYPATVALTGGTNGSAPGTTAFIGSDGSVSGAGTGMYALRGQGCALGMLHGLTDASTFSTQAAFGLVEGVYMVGSMSAGMSVSAAVSAMAASGGASYALKVMHGDWLWWNDDTNGLMLAPPQAFAAGVIANLGPQNASLNKQLAGIAGSQKAGQTSAGGTTTYSTAELSALIGAGLDVIANPAPGGAYWACRSGHNTSLTATVQSDSYTRMTNYLATTLAGGMGVYVGAVVNDTLFAEIRATILGLLSGMLGQGQLATVNGALPYTVICDRTNNPVTRTALGYVQADIAVQYQGINEKFILNLQGGASVQIASASGSV</sequence>
<dbReference type="KEGG" id="abg:Asbog_01547"/>
<reference evidence="1 2" key="1">
    <citation type="submission" date="2019-07" db="EMBL/GenBank/DDBJ databases">
        <title>Whole genome shotgun sequence of Asaia bogorensis NBRC 16594.</title>
        <authorList>
            <person name="Hosoyama A."/>
            <person name="Uohara A."/>
            <person name="Ohji S."/>
            <person name="Ichikawa N."/>
        </authorList>
    </citation>
    <scope>NUCLEOTIDE SEQUENCE [LARGE SCALE GENOMIC DNA]</scope>
    <source>
        <strain evidence="1 2">NBRC 16594</strain>
    </source>
</reference>
<dbReference type="PANTHER" id="PTHR35861">
    <property type="match status" value="1"/>
</dbReference>
<name>A0AAN4R4L8_9PROT</name>
<accession>A0AAN4R4L8</accession>
<organism evidence="1 2">
    <name type="scientific">Asaia bogorensis NBRC 16594</name>
    <dbReference type="NCBI Taxonomy" id="1231624"/>
    <lineage>
        <taxon>Bacteria</taxon>
        <taxon>Pseudomonadati</taxon>
        <taxon>Pseudomonadota</taxon>
        <taxon>Alphaproteobacteria</taxon>
        <taxon>Acetobacterales</taxon>
        <taxon>Acetobacteraceae</taxon>
        <taxon>Asaia</taxon>
    </lineage>
</organism>
<dbReference type="Gene3D" id="3.40.50.11780">
    <property type="match status" value="1"/>
</dbReference>
<dbReference type="EMBL" id="BJVS01000007">
    <property type="protein sequence ID" value="GEL54337.1"/>
    <property type="molecule type" value="Genomic_DNA"/>
</dbReference>
<evidence type="ECO:0000313" key="2">
    <source>
        <dbReference type="Proteomes" id="UP000321287"/>
    </source>
</evidence>
<dbReference type="AlphaFoldDB" id="A0AAN4R4L8"/>
<protein>
    <recommendedName>
        <fullName evidence="3">Phage tail sheath protein</fullName>
    </recommendedName>
</protein>
<dbReference type="GeneID" id="78226590"/>
<keyword evidence="2" id="KW-1185">Reference proteome</keyword>
<evidence type="ECO:0008006" key="3">
    <source>
        <dbReference type="Google" id="ProtNLM"/>
    </source>
</evidence>
<comment type="caution">
    <text evidence="1">The sequence shown here is derived from an EMBL/GenBank/DDBJ whole genome shotgun (WGS) entry which is preliminary data.</text>
</comment>
<proteinExistence type="predicted"/>
<dbReference type="InterPro" id="IPR052042">
    <property type="entry name" value="Tail_sheath_structural"/>
</dbReference>